<protein>
    <submittedName>
        <fullName evidence="1">Uncharacterized protein</fullName>
    </submittedName>
</protein>
<comment type="caution">
    <text evidence="1">The sequence shown here is derived from an EMBL/GenBank/DDBJ whole genome shotgun (WGS) entry which is preliminary data.</text>
</comment>
<reference evidence="2" key="1">
    <citation type="journal article" date="2023" name="G3 (Bethesda)">
        <title>Genome assembly and association tests identify interacting loci associated with vigor, precocity, and sex in interspecific pistachio rootstocks.</title>
        <authorList>
            <person name="Palmer W."/>
            <person name="Jacygrad E."/>
            <person name="Sagayaradj S."/>
            <person name="Cavanaugh K."/>
            <person name="Han R."/>
            <person name="Bertier L."/>
            <person name="Beede B."/>
            <person name="Kafkas S."/>
            <person name="Golino D."/>
            <person name="Preece J."/>
            <person name="Michelmore R."/>
        </authorList>
    </citation>
    <scope>NUCLEOTIDE SEQUENCE [LARGE SCALE GENOMIC DNA]</scope>
</reference>
<gene>
    <name evidence="1" type="ORF">Pint_23953</name>
</gene>
<dbReference type="EMBL" id="CM047741">
    <property type="protein sequence ID" value="KAJ0039021.1"/>
    <property type="molecule type" value="Genomic_DNA"/>
</dbReference>
<name>A0ACC0YP04_9ROSI</name>
<dbReference type="Proteomes" id="UP001163603">
    <property type="component" value="Chromosome 6"/>
</dbReference>
<sequence length="73" mass="8336">MLCNILRGLRDKMWWSRTGQTNSGCFISLLEIKVIKDLFLLASGLHLFELKVLNLMIYLSSVSLKMGSSELRC</sequence>
<accession>A0ACC0YP04</accession>
<evidence type="ECO:0000313" key="2">
    <source>
        <dbReference type="Proteomes" id="UP001163603"/>
    </source>
</evidence>
<keyword evidence="2" id="KW-1185">Reference proteome</keyword>
<proteinExistence type="predicted"/>
<evidence type="ECO:0000313" key="1">
    <source>
        <dbReference type="EMBL" id="KAJ0039021.1"/>
    </source>
</evidence>
<organism evidence="1 2">
    <name type="scientific">Pistacia integerrima</name>
    <dbReference type="NCBI Taxonomy" id="434235"/>
    <lineage>
        <taxon>Eukaryota</taxon>
        <taxon>Viridiplantae</taxon>
        <taxon>Streptophyta</taxon>
        <taxon>Embryophyta</taxon>
        <taxon>Tracheophyta</taxon>
        <taxon>Spermatophyta</taxon>
        <taxon>Magnoliopsida</taxon>
        <taxon>eudicotyledons</taxon>
        <taxon>Gunneridae</taxon>
        <taxon>Pentapetalae</taxon>
        <taxon>rosids</taxon>
        <taxon>malvids</taxon>
        <taxon>Sapindales</taxon>
        <taxon>Anacardiaceae</taxon>
        <taxon>Pistacia</taxon>
    </lineage>
</organism>